<feature type="transmembrane region" description="Helical" evidence="1">
    <location>
        <begin position="125"/>
        <end position="142"/>
    </location>
</feature>
<feature type="transmembrane region" description="Helical" evidence="1">
    <location>
        <begin position="32"/>
        <end position="53"/>
    </location>
</feature>
<dbReference type="Proteomes" id="UP000505377">
    <property type="component" value="Chromosome"/>
</dbReference>
<dbReference type="EMBL" id="CP053564">
    <property type="protein sequence ID" value="QJY49020.1"/>
    <property type="molecule type" value="Genomic_DNA"/>
</dbReference>
<name>A0A6M6JPB0_9PSEU</name>
<evidence type="ECO:0000313" key="2">
    <source>
        <dbReference type="EMBL" id="QJY49020.1"/>
    </source>
</evidence>
<dbReference type="KEGG" id="pbro:HOP40_27265"/>
<evidence type="ECO:0000313" key="3">
    <source>
        <dbReference type="Proteomes" id="UP000505377"/>
    </source>
</evidence>
<keyword evidence="3" id="KW-1185">Reference proteome</keyword>
<evidence type="ECO:0000256" key="1">
    <source>
        <dbReference type="SAM" id="Phobius"/>
    </source>
</evidence>
<dbReference type="PANTHER" id="PTHR36974:SF1">
    <property type="entry name" value="DOXX FAMILY MEMBRANE PROTEIN"/>
    <property type="match status" value="1"/>
</dbReference>
<protein>
    <recommendedName>
        <fullName evidence="4">DoxX family membrane protein</fullName>
    </recommendedName>
</protein>
<feature type="transmembrane region" description="Helical" evidence="1">
    <location>
        <begin position="90"/>
        <end position="113"/>
    </location>
</feature>
<keyword evidence="1" id="KW-1133">Transmembrane helix</keyword>
<keyword evidence="1" id="KW-0812">Transmembrane</keyword>
<dbReference type="AlphaFoldDB" id="A0A6M6JPB0"/>
<feature type="transmembrane region" description="Helical" evidence="1">
    <location>
        <begin position="65"/>
        <end position="84"/>
    </location>
</feature>
<keyword evidence="1" id="KW-0472">Membrane</keyword>
<reference evidence="2 3" key="1">
    <citation type="submission" date="2020-05" db="EMBL/GenBank/DDBJ databases">
        <authorList>
            <person name="Mo P."/>
        </authorList>
    </citation>
    <scope>NUCLEOTIDE SEQUENCE [LARGE SCALE GENOMIC DNA]</scope>
    <source>
        <strain evidence="2 3">Gen01</strain>
    </source>
</reference>
<evidence type="ECO:0008006" key="4">
    <source>
        <dbReference type="Google" id="ProtNLM"/>
    </source>
</evidence>
<sequence>MVLLAVLVAGFLVAMLVPTRDGRRAPRAAARLAMALAMVFAGVSHFAAPASFIPLLPEFVPAPEAVIAATGVIEVLLGAGLVVPRGWRRHVALLLVAYLVAVFPANVHAAVAGAQIEGLGGGNNWLRLPFQAVYITWVLWAVPGTCEPARAVIRRLRNERITHGAPLRRRPPRP</sequence>
<accession>A0A6M6JPB0</accession>
<dbReference type="RefSeq" id="WP_172163862.1">
    <property type="nucleotide sequence ID" value="NZ_CP053564.1"/>
</dbReference>
<dbReference type="PANTHER" id="PTHR36974">
    <property type="entry name" value="MEMBRANE PROTEIN-RELATED"/>
    <property type="match status" value="1"/>
</dbReference>
<proteinExistence type="predicted"/>
<gene>
    <name evidence="2" type="ORF">HOP40_27265</name>
</gene>
<organism evidence="2 3">
    <name type="scientific">Pseudonocardia broussonetiae</name>
    <dbReference type="NCBI Taxonomy" id="2736640"/>
    <lineage>
        <taxon>Bacteria</taxon>
        <taxon>Bacillati</taxon>
        <taxon>Actinomycetota</taxon>
        <taxon>Actinomycetes</taxon>
        <taxon>Pseudonocardiales</taxon>
        <taxon>Pseudonocardiaceae</taxon>
        <taxon>Pseudonocardia</taxon>
    </lineage>
</organism>